<evidence type="ECO:0000256" key="5">
    <source>
        <dbReference type="ARBA" id="ARBA00023125"/>
    </source>
</evidence>
<evidence type="ECO:0000259" key="9">
    <source>
        <dbReference type="PROSITE" id="PS50808"/>
    </source>
</evidence>
<feature type="compositionally biased region" description="Basic and acidic residues" evidence="8">
    <location>
        <begin position="35"/>
        <end position="52"/>
    </location>
</feature>
<dbReference type="GO" id="GO:0008270">
    <property type="term" value="F:zinc ion binding"/>
    <property type="evidence" value="ECO:0007669"/>
    <property type="project" value="UniProtKB-KW"/>
</dbReference>
<evidence type="ECO:0000256" key="1">
    <source>
        <dbReference type="ARBA" id="ARBA00022723"/>
    </source>
</evidence>
<keyword evidence="5" id="KW-0238">DNA-binding</keyword>
<feature type="region of interest" description="Disordered" evidence="8">
    <location>
        <begin position="1"/>
        <end position="64"/>
    </location>
</feature>
<keyword evidence="2 7" id="KW-0863">Zinc-finger</keyword>
<evidence type="ECO:0000256" key="2">
    <source>
        <dbReference type="ARBA" id="ARBA00022771"/>
    </source>
</evidence>
<evidence type="ECO:0000256" key="7">
    <source>
        <dbReference type="PROSITE-ProRule" id="PRU00027"/>
    </source>
</evidence>
<feature type="compositionally biased region" description="Low complexity" evidence="8">
    <location>
        <begin position="8"/>
        <end position="24"/>
    </location>
</feature>
<comment type="caution">
    <text evidence="10">The sequence shown here is derived from an EMBL/GenBank/DDBJ whole genome shotgun (WGS) entry which is preliminary data.</text>
</comment>
<dbReference type="PANTHER" id="PTHR46481:SF11">
    <property type="entry name" value="ZINC FINGER BED DOMAIN-CONTAINING PROTEIN RICESLEEPER 2-LIKE"/>
    <property type="match status" value="1"/>
</dbReference>
<reference evidence="10" key="1">
    <citation type="journal article" date="2023" name="Plant J.">
        <title>The genome of the king protea, Protea cynaroides.</title>
        <authorList>
            <person name="Chang J."/>
            <person name="Duong T.A."/>
            <person name="Schoeman C."/>
            <person name="Ma X."/>
            <person name="Roodt D."/>
            <person name="Barker N."/>
            <person name="Li Z."/>
            <person name="Van de Peer Y."/>
            <person name="Mizrachi E."/>
        </authorList>
    </citation>
    <scope>NUCLEOTIDE SEQUENCE</scope>
    <source>
        <tissue evidence="10">Young leaves</tissue>
    </source>
</reference>
<dbReference type="SUPFAM" id="SSF57667">
    <property type="entry name" value="beta-beta-alpha zinc fingers"/>
    <property type="match status" value="1"/>
</dbReference>
<organism evidence="10 11">
    <name type="scientific">Protea cynaroides</name>
    <dbReference type="NCBI Taxonomy" id="273540"/>
    <lineage>
        <taxon>Eukaryota</taxon>
        <taxon>Viridiplantae</taxon>
        <taxon>Streptophyta</taxon>
        <taxon>Embryophyta</taxon>
        <taxon>Tracheophyta</taxon>
        <taxon>Spermatophyta</taxon>
        <taxon>Magnoliopsida</taxon>
        <taxon>Proteales</taxon>
        <taxon>Proteaceae</taxon>
        <taxon>Protea</taxon>
    </lineage>
</organism>
<dbReference type="SUPFAM" id="SSF53098">
    <property type="entry name" value="Ribonuclease H-like"/>
    <property type="match status" value="1"/>
</dbReference>
<dbReference type="AlphaFoldDB" id="A0A9Q0JZJ5"/>
<evidence type="ECO:0000256" key="4">
    <source>
        <dbReference type="ARBA" id="ARBA00023015"/>
    </source>
</evidence>
<sequence>MDEHLICSTASAPTPSTTAATPTSNEGPINSYSASEEKVEREKEKEKEKSVVDVEASQPKRRKTTSEVWNDFERTVHGDKSVIATCKHCGKIFNGTSVLGTTHLNNHRKTCKRRTCKDVGQHLLALSESTDESALKLANFKFDSERTRKDFARMIAKHCYPFNMVDHEYFQIYVNNINPMVKFYSRDMVRDDVMDVFQEEKEKLYAFLELEQNFKNLPTDEEWKKCKSVGQCLEVFNDITKHMSDYKYPTANFYFLDVCNIYYHLLQWKNNKDDCIRSMVFSMRLKFEKYWNETGLFMMLGVILDPRYKMEFIVYALSAIYGDDADYYIKKVQFDVADIYSEYSCKYGGSCCSLTIGDASDCDSGNGKDSCDESSRKKPSEFSRGWAKYMQQHFRDLKNAQKSELDMYLEESLFPREDNVDCFDILHWWKSITEYRSLLLPDDVEALICLKDWLPSNKSATTMDE</sequence>
<dbReference type="PANTHER" id="PTHR46481">
    <property type="entry name" value="ZINC FINGER BED DOMAIN-CONTAINING PROTEIN 4"/>
    <property type="match status" value="1"/>
</dbReference>
<dbReference type="GO" id="GO:0005634">
    <property type="term" value="C:nucleus"/>
    <property type="evidence" value="ECO:0007669"/>
    <property type="project" value="UniProtKB-SubCell"/>
</dbReference>
<gene>
    <name evidence="10" type="ORF">NE237_024802</name>
</gene>
<dbReference type="Pfam" id="PF14372">
    <property type="entry name" value="hAT-like_RNase-H"/>
    <property type="match status" value="1"/>
</dbReference>
<dbReference type="OrthoDB" id="1900170at2759"/>
<keyword evidence="4" id="KW-0805">Transcription regulation</keyword>
<proteinExistence type="predicted"/>
<dbReference type="SMART" id="SM00614">
    <property type="entry name" value="ZnF_BED"/>
    <property type="match status" value="1"/>
</dbReference>
<protein>
    <recommendedName>
        <fullName evidence="9">BED-type domain-containing protein</fullName>
    </recommendedName>
</protein>
<name>A0A9Q0JZJ5_9MAGN</name>
<dbReference type="InterPro" id="IPR036236">
    <property type="entry name" value="Znf_C2H2_sf"/>
</dbReference>
<dbReference type="InterPro" id="IPR025525">
    <property type="entry name" value="hAT-like_transposase_RNase-H"/>
</dbReference>
<evidence type="ECO:0000313" key="10">
    <source>
        <dbReference type="EMBL" id="KAJ4957691.1"/>
    </source>
</evidence>
<evidence type="ECO:0000256" key="3">
    <source>
        <dbReference type="ARBA" id="ARBA00022833"/>
    </source>
</evidence>
<dbReference type="InterPro" id="IPR052035">
    <property type="entry name" value="ZnF_BED_domain_contain"/>
</dbReference>
<keyword evidence="11" id="KW-1185">Reference proteome</keyword>
<keyword evidence="6" id="KW-0804">Transcription</keyword>
<dbReference type="InterPro" id="IPR012337">
    <property type="entry name" value="RNaseH-like_sf"/>
</dbReference>
<dbReference type="EMBL" id="JAMYWD010000010">
    <property type="protein sequence ID" value="KAJ4957691.1"/>
    <property type="molecule type" value="Genomic_DNA"/>
</dbReference>
<evidence type="ECO:0000256" key="6">
    <source>
        <dbReference type="ARBA" id="ARBA00023163"/>
    </source>
</evidence>
<dbReference type="PROSITE" id="PS50808">
    <property type="entry name" value="ZF_BED"/>
    <property type="match status" value="1"/>
</dbReference>
<evidence type="ECO:0000256" key="8">
    <source>
        <dbReference type="SAM" id="MobiDB-lite"/>
    </source>
</evidence>
<dbReference type="GO" id="GO:0009791">
    <property type="term" value="P:post-embryonic development"/>
    <property type="evidence" value="ECO:0007669"/>
    <property type="project" value="UniProtKB-ARBA"/>
</dbReference>
<keyword evidence="1" id="KW-0479">Metal-binding</keyword>
<evidence type="ECO:0000313" key="11">
    <source>
        <dbReference type="Proteomes" id="UP001141806"/>
    </source>
</evidence>
<accession>A0A9Q0JZJ5</accession>
<dbReference type="InterPro" id="IPR003656">
    <property type="entry name" value="Znf_BED"/>
</dbReference>
<feature type="domain" description="BED-type" evidence="9">
    <location>
        <begin position="63"/>
        <end position="123"/>
    </location>
</feature>
<dbReference type="GO" id="GO:0003677">
    <property type="term" value="F:DNA binding"/>
    <property type="evidence" value="ECO:0007669"/>
    <property type="project" value="UniProtKB-KW"/>
</dbReference>
<dbReference type="Proteomes" id="UP001141806">
    <property type="component" value="Unassembled WGS sequence"/>
</dbReference>
<keyword evidence="3" id="KW-0862">Zinc</keyword>